<protein>
    <recommendedName>
        <fullName evidence="2">DUF4397 domain-containing protein</fullName>
    </recommendedName>
</protein>
<evidence type="ECO:0000313" key="4">
    <source>
        <dbReference type="Proteomes" id="UP001228113"/>
    </source>
</evidence>
<dbReference type="Pfam" id="PF14344">
    <property type="entry name" value="DUF4397"/>
    <property type="match status" value="2"/>
</dbReference>
<proteinExistence type="predicted"/>
<keyword evidence="4" id="KW-1185">Reference proteome</keyword>
<evidence type="ECO:0000256" key="1">
    <source>
        <dbReference type="SAM" id="SignalP"/>
    </source>
</evidence>
<feature type="signal peptide" evidence="1">
    <location>
        <begin position="1"/>
        <end position="21"/>
    </location>
</feature>
<evidence type="ECO:0000313" key="3">
    <source>
        <dbReference type="EMBL" id="BDU77560.1"/>
    </source>
</evidence>
<dbReference type="PROSITE" id="PS51257">
    <property type="entry name" value="PROKAR_LIPOPROTEIN"/>
    <property type="match status" value="1"/>
</dbReference>
<dbReference type="InterPro" id="IPR025510">
    <property type="entry name" value="DUF4397"/>
</dbReference>
<feature type="chain" id="PRO_5041248575" description="DUF4397 domain-containing protein" evidence="1">
    <location>
        <begin position="22"/>
        <end position="430"/>
    </location>
</feature>
<feature type="domain" description="DUF4397" evidence="2">
    <location>
        <begin position="30"/>
        <end position="144"/>
    </location>
</feature>
<dbReference type="EMBL" id="AP027081">
    <property type="protein sequence ID" value="BDU77560.1"/>
    <property type="molecule type" value="Genomic_DNA"/>
</dbReference>
<gene>
    <name evidence="3" type="ORF">METESE_25180</name>
</gene>
<accession>A0AA48GXR2</accession>
<organism evidence="3 4">
    <name type="scientific">Mesoterricola sediminis</name>
    <dbReference type="NCBI Taxonomy" id="2927980"/>
    <lineage>
        <taxon>Bacteria</taxon>
        <taxon>Pseudomonadati</taxon>
        <taxon>Acidobacteriota</taxon>
        <taxon>Holophagae</taxon>
        <taxon>Holophagales</taxon>
        <taxon>Holophagaceae</taxon>
        <taxon>Mesoterricola</taxon>
    </lineage>
</organism>
<sequence>MTKTFLGGLAFGALALGLACSSTDNPVRYAQVRVVHASPDAPAVDAYAGSVSLAKGAGFKAATAFVPVPDGTTTFTFNAAGTRTTALTASADLKGGYAYTVLAVGRLASLQALIVPDDGAAPGQGNVKVRVVHAAPAAPAVDVYVTAPGASLATATPAVAGAAFKAYSPALEVPAAAYQIRITAAGSRTPVYDSGSVTLTAGSDLVLAAVQQDLGAAPVTLLALSRDPAHPAAEIPDNRALVRAIHASPDAPAVDVLVNGQTALNGVAYPQASTYLPVTSGTAAVQLNLAGTATQVIGASLPLSATQAYSVFAVNRVSGLQLLPVADDLTPPPAGKAKLRAIHLSPDAPNVDVWVGGAKVLTDVPFKAASPYLLVPAGATQVQIAVTGTTTVVLQGTPTLADGGIYTAAAIGTVSALPAAPLTLDLLRDK</sequence>
<dbReference type="Proteomes" id="UP001228113">
    <property type="component" value="Chromosome"/>
</dbReference>
<feature type="domain" description="DUF4397" evidence="2">
    <location>
        <begin position="240"/>
        <end position="353"/>
    </location>
</feature>
<keyword evidence="1" id="KW-0732">Signal</keyword>
<dbReference type="KEGG" id="msea:METESE_25180"/>
<dbReference type="RefSeq" id="WP_316410329.1">
    <property type="nucleotide sequence ID" value="NZ_AP027081.1"/>
</dbReference>
<name>A0AA48GXR2_9BACT</name>
<reference evidence="3" key="1">
    <citation type="journal article" date="2023" name="Int. J. Syst. Evol. Microbiol.">
        <title>Mesoterricola silvestris gen. nov., sp. nov., Mesoterricola sediminis sp. nov., Geothrix oryzae sp. nov., Geothrix edaphica sp. nov., Geothrix rubra sp. nov., and Geothrix limicola sp. nov., six novel members of Acidobacteriota isolated from soils.</title>
        <authorList>
            <person name="Itoh H."/>
            <person name="Sugisawa Y."/>
            <person name="Mise K."/>
            <person name="Xu Z."/>
            <person name="Kuniyasu M."/>
            <person name="Ushijima N."/>
            <person name="Kawano K."/>
            <person name="Kobayashi E."/>
            <person name="Shiratori Y."/>
            <person name="Masuda Y."/>
            <person name="Senoo K."/>
        </authorList>
    </citation>
    <scope>NUCLEOTIDE SEQUENCE</scope>
    <source>
        <strain evidence="3">W786</strain>
    </source>
</reference>
<evidence type="ECO:0000259" key="2">
    <source>
        <dbReference type="Pfam" id="PF14344"/>
    </source>
</evidence>
<dbReference type="AlphaFoldDB" id="A0AA48GXR2"/>